<dbReference type="EMBL" id="MN738842">
    <property type="protein sequence ID" value="QHT27791.1"/>
    <property type="molecule type" value="Genomic_DNA"/>
</dbReference>
<organism evidence="2">
    <name type="scientific">viral metagenome</name>
    <dbReference type="NCBI Taxonomy" id="1070528"/>
    <lineage>
        <taxon>unclassified sequences</taxon>
        <taxon>metagenomes</taxon>
        <taxon>organismal metagenomes</taxon>
    </lineage>
</organism>
<evidence type="ECO:0000313" key="2">
    <source>
        <dbReference type="EMBL" id="QHT27791.1"/>
    </source>
</evidence>
<proteinExistence type="predicted"/>
<accession>A0A6C0EGR9</accession>
<dbReference type="AlphaFoldDB" id="A0A6C0EGR9"/>
<sequence>MENCMISTSVCTLRLFLELINCHEPGLLKIIKSFIFVYTKRFNNYNYISQCYFNKSLRIDENTIINWLFYISNECDIKEQISIFHRYTNGNLKSMFLKACRKTIEEEETHNKLLDDIELTKIRNLIGIYHIITTYQIIKDIDFMYIYNITLQTRRIQHTLNNTDYLKTNGIYETSTEYPNYTKSLKHSLTKTRNTIDEIIAKIENTEVLYSNYEKEIIKHIEQDLKTMLM</sequence>
<evidence type="ECO:0000256" key="1">
    <source>
        <dbReference type="SAM" id="Coils"/>
    </source>
</evidence>
<feature type="coiled-coil region" evidence="1">
    <location>
        <begin position="196"/>
        <end position="223"/>
    </location>
</feature>
<reference evidence="2" key="1">
    <citation type="journal article" date="2020" name="Nature">
        <title>Giant virus diversity and host interactions through global metagenomics.</title>
        <authorList>
            <person name="Schulz F."/>
            <person name="Roux S."/>
            <person name="Paez-Espino D."/>
            <person name="Jungbluth S."/>
            <person name="Walsh D.A."/>
            <person name="Denef V.J."/>
            <person name="McMahon K.D."/>
            <person name="Konstantinidis K.T."/>
            <person name="Eloe-Fadrosh E.A."/>
            <person name="Kyrpides N.C."/>
            <person name="Woyke T."/>
        </authorList>
    </citation>
    <scope>NUCLEOTIDE SEQUENCE</scope>
    <source>
        <strain evidence="2">GVMAG-M-3300000115-19</strain>
    </source>
</reference>
<keyword evidence="1" id="KW-0175">Coiled coil</keyword>
<protein>
    <submittedName>
        <fullName evidence="2">Uncharacterized protein</fullName>
    </submittedName>
</protein>
<name>A0A6C0EGR9_9ZZZZ</name>